<evidence type="ECO:0000313" key="1">
    <source>
        <dbReference type="EMBL" id="GAA4648205.1"/>
    </source>
</evidence>
<dbReference type="RefSeq" id="WP_345193582.1">
    <property type="nucleotide sequence ID" value="NZ_BAABFL010000043.1"/>
</dbReference>
<name>A0ABP8UYN3_9GAMM</name>
<keyword evidence="2" id="KW-1185">Reference proteome</keyword>
<reference evidence="2" key="1">
    <citation type="journal article" date="2019" name="Int. J. Syst. Evol. Microbiol.">
        <title>The Global Catalogue of Microorganisms (GCM) 10K type strain sequencing project: providing services to taxonomists for standard genome sequencing and annotation.</title>
        <authorList>
            <consortium name="The Broad Institute Genomics Platform"/>
            <consortium name="The Broad Institute Genome Sequencing Center for Infectious Disease"/>
            <person name="Wu L."/>
            <person name="Ma J."/>
        </authorList>
    </citation>
    <scope>NUCLEOTIDE SEQUENCE [LARGE SCALE GENOMIC DNA]</scope>
    <source>
        <strain evidence="2">JCM 17805</strain>
    </source>
</reference>
<gene>
    <name evidence="1" type="ORF">GCM10023116_04710</name>
</gene>
<evidence type="ECO:0000313" key="2">
    <source>
        <dbReference type="Proteomes" id="UP001500604"/>
    </source>
</evidence>
<evidence type="ECO:0008006" key="3">
    <source>
        <dbReference type="Google" id="ProtNLM"/>
    </source>
</evidence>
<dbReference type="Proteomes" id="UP001500604">
    <property type="component" value="Unassembled WGS sequence"/>
</dbReference>
<protein>
    <recommendedName>
        <fullName evidence="3">DUF4238 domain-containing protein</fullName>
    </recommendedName>
</protein>
<sequence length="245" mass="28135">MTFEHPIKGNRHQFVIKQHFHTAHAIGKFYGDDEKVDVHIVKTDQTERKHKRASIFCAKRNWDQKAETGILADIENAFHEEINNLKPFKSRNHQAISDYFLLWRIRHHFHMSRMEDQALIGVTGSDLTKEQEELLESNGVMFVRENGIVPSRFMTGIQVLMQLDRQRAGVENLKWGLLTSSDGEFAVADCYYDLTFMPISPKLALCAGYTDISIDRQSVANANMQSIAKATEFYFARNLDLCPVA</sequence>
<proteinExistence type="predicted"/>
<comment type="caution">
    <text evidence="1">The sequence shown here is derived from an EMBL/GenBank/DDBJ whole genome shotgun (WGS) entry which is preliminary data.</text>
</comment>
<dbReference type="EMBL" id="BAABFL010000043">
    <property type="protein sequence ID" value="GAA4648205.1"/>
    <property type="molecule type" value="Genomic_DNA"/>
</dbReference>
<organism evidence="1 2">
    <name type="scientific">Kistimonas scapharcae</name>
    <dbReference type="NCBI Taxonomy" id="1036133"/>
    <lineage>
        <taxon>Bacteria</taxon>
        <taxon>Pseudomonadati</taxon>
        <taxon>Pseudomonadota</taxon>
        <taxon>Gammaproteobacteria</taxon>
        <taxon>Oceanospirillales</taxon>
        <taxon>Endozoicomonadaceae</taxon>
        <taxon>Kistimonas</taxon>
    </lineage>
</organism>
<accession>A0ABP8UYN3</accession>